<name>A0A0F9VU76_9ZZZZ</name>
<sequence>MKTTITVYHCDWCNIILSDDEAVQTPHLSISIGPHSGWWEPSDIKLEGVALDTHWEQTISISPGIYHFCAAQHLARWIESTGKIHREEQKDAT</sequence>
<gene>
    <name evidence="1" type="ORF">LCGC14_0442680</name>
</gene>
<dbReference type="EMBL" id="LAZR01000429">
    <property type="protein sequence ID" value="KKN69273.1"/>
    <property type="molecule type" value="Genomic_DNA"/>
</dbReference>
<dbReference type="AlphaFoldDB" id="A0A0F9VU76"/>
<organism evidence="1">
    <name type="scientific">marine sediment metagenome</name>
    <dbReference type="NCBI Taxonomy" id="412755"/>
    <lineage>
        <taxon>unclassified sequences</taxon>
        <taxon>metagenomes</taxon>
        <taxon>ecological metagenomes</taxon>
    </lineage>
</organism>
<proteinExistence type="predicted"/>
<accession>A0A0F9VU76</accession>
<protein>
    <submittedName>
        <fullName evidence="1">Uncharacterized protein</fullName>
    </submittedName>
</protein>
<reference evidence="1" key="1">
    <citation type="journal article" date="2015" name="Nature">
        <title>Complex archaea that bridge the gap between prokaryotes and eukaryotes.</title>
        <authorList>
            <person name="Spang A."/>
            <person name="Saw J.H."/>
            <person name="Jorgensen S.L."/>
            <person name="Zaremba-Niedzwiedzka K."/>
            <person name="Martijn J."/>
            <person name="Lind A.E."/>
            <person name="van Eijk R."/>
            <person name="Schleper C."/>
            <person name="Guy L."/>
            <person name="Ettema T.J."/>
        </authorList>
    </citation>
    <scope>NUCLEOTIDE SEQUENCE</scope>
</reference>
<comment type="caution">
    <text evidence="1">The sequence shown here is derived from an EMBL/GenBank/DDBJ whole genome shotgun (WGS) entry which is preliminary data.</text>
</comment>
<evidence type="ECO:0000313" key="1">
    <source>
        <dbReference type="EMBL" id="KKN69273.1"/>
    </source>
</evidence>